<proteinExistence type="inferred from homology"/>
<dbReference type="PANTHER" id="PTHR43884">
    <property type="entry name" value="ACYL-COA DEHYDROGENASE"/>
    <property type="match status" value="1"/>
</dbReference>
<dbReference type="InterPro" id="IPR037069">
    <property type="entry name" value="AcylCoA_DH/ox_N_sf"/>
</dbReference>
<comment type="similarity">
    <text evidence="2">Belongs to the acyl-CoA dehydrogenase family.</text>
</comment>
<dbReference type="Gene3D" id="1.10.540.10">
    <property type="entry name" value="Acyl-CoA dehydrogenase/oxidase, N-terminal domain"/>
    <property type="match status" value="1"/>
</dbReference>
<dbReference type="Pfam" id="PF02771">
    <property type="entry name" value="Acyl-CoA_dh_N"/>
    <property type="match status" value="1"/>
</dbReference>
<dbReference type="InterPro" id="IPR046373">
    <property type="entry name" value="Acyl-CoA_Oxase/DH_mid-dom_sf"/>
</dbReference>
<evidence type="ECO:0000313" key="8">
    <source>
        <dbReference type="EMBL" id="TVT18117.1"/>
    </source>
</evidence>
<sequence>MQFTESPEQKELRSSVHRFLAERSPSTAVREQMETVAGYDDAVWKQLSVQLGLPALAIPEEYGGAGFSFVEQCIVLEEMGRALYCGPFFATAVLAATALLKSGDEEAKNRYLPGIASGETIATLAFTDDSGGWSGNGSGLSAADGRLTGHKNFVLDGHNATLVLATARTAEGMFLYAVDGHAAGLTATALPTLDQTRRLARLEFDGVEAELIGPAEGPLAATLDIAALALAAEQLGGAQAALDMAVAYGKLREQFDKPIGSFQALKHRCADLLLEVESTRSAVIYGSWAVAEDADEVPVVASLAKAYASETFFHAAAENIQMHGGIGFTWEHDAQLYFKRAKASELLFGDPAYHRERLAGRIGI</sequence>
<evidence type="ECO:0000259" key="7">
    <source>
        <dbReference type="Pfam" id="PF02771"/>
    </source>
</evidence>
<evidence type="ECO:0000313" key="9">
    <source>
        <dbReference type="Proteomes" id="UP000318578"/>
    </source>
</evidence>
<dbReference type="InterPro" id="IPR009075">
    <property type="entry name" value="AcylCo_DH/oxidase_C"/>
</dbReference>
<feature type="domain" description="Acyl-CoA dehydrogenase/oxidase N-terminal" evidence="7">
    <location>
        <begin position="6"/>
        <end position="119"/>
    </location>
</feature>
<dbReference type="OrthoDB" id="8677713at2"/>
<organism evidence="8 9">
    <name type="scientific">Amycolatopsis acidiphila</name>
    <dbReference type="NCBI Taxonomy" id="715473"/>
    <lineage>
        <taxon>Bacteria</taxon>
        <taxon>Bacillati</taxon>
        <taxon>Actinomycetota</taxon>
        <taxon>Actinomycetes</taxon>
        <taxon>Pseudonocardiales</taxon>
        <taxon>Pseudonocardiaceae</taxon>
        <taxon>Amycolatopsis</taxon>
    </lineage>
</organism>
<accession>A0A558A1J2</accession>
<protein>
    <submittedName>
        <fullName evidence="8">Acyl-CoA dehydrogenase</fullName>
    </submittedName>
</protein>
<gene>
    <name evidence="8" type="ORF">FNH06_28875</name>
</gene>
<name>A0A558A1J2_9PSEU</name>
<comment type="caution">
    <text evidence="8">The sequence shown here is derived from an EMBL/GenBank/DDBJ whole genome shotgun (WGS) entry which is preliminary data.</text>
</comment>
<dbReference type="InterPro" id="IPR009100">
    <property type="entry name" value="AcylCoA_DH/oxidase_NM_dom_sf"/>
</dbReference>
<keyword evidence="4" id="KW-0274">FAD</keyword>
<evidence type="ECO:0000256" key="1">
    <source>
        <dbReference type="ARBA" id="ARBA00001974"/>
    </source>
</evidence>
<dbReference type="SUPFAM" id="SSF47203">
    <property type="entry name" value="Acyl-CoA dehydrogenase C-terminal domain-like"/>
    <property type="match status" value="1"/>
</dbReference>
<evidence type="ECO:0000256" key="3">
    <source>
        <dbReference type="ARBA" id="ARBA00022630"/>
    </source>
</evidence>
<keyword evidence="5" id="KW-0560">Oxidoreductase</keyword>
<evidence type="ECO:0000259" key="6">
    <source>
        <dbReference type="Pfam" id="PF00441"/>
    </source>
</evidence>
<dbReference type="CDD" id="cd00567">
    <property type="entry name" value="ACAD"/>
    <property type="match status" value="1"/>
</dbReference>
<dbReference type="Gene3D" id="2.40.110.10">
    <property type="entry name" value="Butyryl-CoA Dehydrogenase, subunit A, domain 2"/>
    <property type="match status" value="1"/>
</dbReference>
<dbReference type="PANTHER" id="PTHR43884:SF20">
    <property type="entry name" value="ACYL-COA DEHYDROGENASE FADE28"/>
    <property type="match status" value="1"/>
</dbReference>
<dbReference type="Pfam" id="PF00441">
    <property type="entry name" value="Acyl-CoA_dh_1"/>
    <property type="match status" value="1"/>
</dbReference>
<keyword evidence="3" id="KW-0285">Flavoprotein</keyword>
<evidence type="ECO:0000256" key="5">
    <source>
        <dbReference type="ARBA" id="ARBA00023002"/>
    </source>
</evidence>
<dbReference type="InterPro" id="IPR013786">
    <property type="entry name" value="AcylCoA_DH/ox_N"/>
</dbReference>
<evidence type="ECO:0000256" key="2">
    <source>
        <dbReference type="ARBA" id="ARBA00009347"/>
    </source>
</evidence>
<dbReference type="SUPFAM" id="SSF56645">
    <property type="entry name" value="Acyl-CoA dehydrogenase NM domain-like"/>
    <property type="match status" value="1"/>
</dbReference>
<evidence type="ECO:0000256" key="4">
    <source>
        <dbReference type="ARBA" id="ARBA00022827"/>
    </source>
</evidence>
<dbReference type="AlphaFoldDB" id="A0A558A1J2"/>
<dbReference type="EMBL" id="VJZA01000066">
    <property type="protein sequence ID" value="TVT18117.1"/>
    <property type="molecule type" value="Genomic_DNA"/>
</dbReference>
<dbReference type="GO" id="GO:0050660">
    <property type="term" value="F:flavin adenine dinucleotide binding"/>
    <property type="evidence" value="ECO:0007669"/>
    <property type="project" value="InterPro"/>
</dbReference>
<dbReference type="GO" id="GO:0003995">
    <property type="term" value="F:acyl-CoA dehydrogenase activity"/>
    <property type="evidence" value="ECO:0007669"/>
    <property type="project" value="TreeGrafter"/>
</dbReference>
<keyword evidence="9" id="KW-1185">Reference proteome</keyword>
<dbReference type="RefSeq" id="WP_144643082.1">
    <property type="nucleotide sequence ID" value="NZ_BNAX01000002.1"/>
</dbReference>
<dbReference type="InterPro" id="IPR036250">
    <property type="entry name" value="AcylCo_DH-like_C"/>
</dbReference>
<comment type="cofactor">
    <cofactor evidence="1">
        <name>FAD</name>
        <dbReference type="ChEBI" id="CHEBI:57692"/>
    </cofactor>
</comment>
<dbReference type="Gene3D" id="1.20.140.10">
    <property type="entry name" value="Butyryl-CoA Dehydrogenase, subunit A, domain 3"/>
    <property type="match status" value="1"/>
</dbReference>
<reference evidence="8 9" key="1">
    <citation type="submission" date="2019-07" db="EMBL/GenBank/DDBJ databases">
        <title>New species of Amycolatopsis and Streptomyces.</title>
        <authorList>
            <person name="Duangmal K."/>
            <person name="Teo W.F.A."/>
            <person name="Lipun K."/>
        </authorList>
    </citation>
    <scope>NUCLEOTIDE SEQUENCE [LARGE SCALE GENOMIC DNA]</scope>
    <source>
        <strain evidence="8 9">JCM 30562</strain>
    </source>
</reference>
<dbReference type="Proteomes" id="UP000318578">
    <property type="component" value="Unassembled WGS sequence"/>
</dbReference>
<feature type="domain" description="Acyl-CoA dehydrogenase/oxidase C-terminal" evidence="6">
    <location>
        <begin position="222"/>
        <end position="362"/>
    </location>
</feature>